<keyword evidence="5" id="KW-0862">Zinc</keyword>
<dbReference type="PROSITE" id="PS51867">
    <property type="entry name" value="ZF_RING_GID"/>
    <property type="match status" value="1"/>
</dbReference>
<dbReference type="PANTHER" id="PTHR12170">
    <property type="entry name" value="MACROPHAGE ERYTHROBLAST ATTACHER-RELATED"/>
    <property type="match status" value="1"/>
</dbReference>
<keyword evidence="2" id="KW-0963">Cytoplasm</keyword>
<dbReference type="InterPro" id="IPR044063">
    <property type="entry name" value="ZF_RING_GID"/>
</dbReference>
<dbReference type="Pfam" id="PF13445">
    <property type="entry name" value="zf-RING_UBOX"/>
    <property type="match status" value="1"/>
</dbReference>
<gene>
    <name evidence="10" type="ORF">JRO89_XS02G0125900</name>
</gene>
<evidence type="ECO:0000256" key="5">
    <source>
        <dbReference type="ARBA" id="ARBA00022833"/>
    </source>
</evidence>
<dbReference type="InterPro" id="IPR001841">
    <property type="entry name" value="Znf_RING"/>
</dbReference>
<evidence type="ECO:0000259" key="9">
    <source>
        <dbReference type="PROSITE" id="PS51867"/>
    </source>
</evidence>
<dbReference type="PROSITE" id="PS50897">
    <property type="entry name" value="CTLH"/>
    <property type="match status" value="1"/>
</dbReference>
<reference evidence="10 11" key="1">
    <citation type="submission" date="2021-02" db="EMBL/GenBank/DDBJ databases">
        <title>Plant Genome Project.</title>
        <authorList>
            <person name="Zhang R.-G."/>
        </authorList>
    </citation>
    <scope>NUCLEOTIDE SEQUENCE [LARGE SCALE GENOMIC DNA]</scope>
    <source>
        <tissue evidence="10">Leaves</tissue>
    </source>
</reference>
<evidence type="ECO:0000313" key="11">
    <source>
        <dbReference type="Proteomes" id="UP000827721"/>
    </source>
</evidence>
<comment type="caution">
    <text evidence="10">The sequence shown here is derived from an EMBL/GenBank/DDBJ whole genome shotgun (WGS) entry which is preliminary data.</text>
</comment>
<dbReference type="SMART" id="SM00184">
    <property type="entry name" value="RING"/>
    <property type="match status" value="1"/>
</dbReference>
<organism evidence="10 11">
    <name type="scientific">Xanthoceras sorbifolium</name>
    <dbReference type="NCBI Taxonomy" id="99658"/>
    <lineage>
        <taxon>Eukaryota</taxon>
        <taxon>Viridiplantae</taxon>
        <taxon>Streptophyta</taxon>
        <taxon>Embryophyta</taxon>
        <taxon>Tracheophyta</taxon>
        <taxon>Spermatophyta</taxon>
        <taxon>Magnoliopsida</taxon>
        <taxon>eudicotyledons</taxon>
        <taxon>Gunneridae</taxon>
        <taxon>Pentapetalae</taxon>
        <taxon>rosids</taxon>
        <taxon>malvids</taxon>
        <taxon>Sapindales</taxon>
        <taxon>Sapindaceae</taxon>
        <taxon>Xanthoceroideae</taxon>
        <taxon>Xanthoceras</taxon>
    </lineage>
</organism>
<dbReference type="EMBL" id="JAFEMO010000002">
    <property type="protein sequence ID" value="KAH7575510.1"/>
    <property type="molecule type" value="Genomic_DNA"/>
</dbReference>
<dbReference type="SUPFAM" id="SSF57850">
    <property type="entry name" value="RING/U-box"/>
    <property type="match status" value="1"/>
</dbReference>
<sequence length="386" mass="44241">MELNTVKDAFDRVAKKQKLSYSKSQELIDQIGLEIEQALARIQSVDPNSLVDLKSFLTELKLRLNAIGVQQQLEGSQKELNLNLSKYLKLLEKVFNPDISKAYRNVDFDYHIVNQIIANHFYRQGLFDLGNYLINEAGEPEASVLKSQFFEMYQILEAMEVKNVEPALNWISANREKLKENASNLELKLHRLQFVEILQKRGRSDALDYARLYLAPLASLHMDEVQKLMGSLLWVGRLEMSPYAELQIPTHWDKLTEELIRQFCSLLGQSYQSPLNVAIAAGVEGLPTLLKLANVMAAKKQEWQWQSMKQLPVPLELGREFQFHSIFVCPVSRDQGSEENPPMLMPCLHVLCKQSIMKLSKNSSRAFKCPYCPAEASVAQCRQLYF</sequence>
<dbReference type="SMART" id="SM00668">
    <property type="entry name" value="CTLH"/>
    <property type="match status" value="1"/>
</dbReference>
<keyword evidence="11" id="KW-1185">Reference proteome</keyword>
<evidence type="ECO:0000256" key="3">
    <source>
        <dbReference type="ARBA" id="ARBA00022723"/>
    </source>
</evidence>
<feature type="coiled-coil region" evidence="7">
    <location>
        <begin position="168"/>
        <end position="195"/>
    </location>
</feature>
<keyword evidence="4 6" id="KW-0863">Zinc-finger</keyword>
<accession>A0ABQ8IFS0</accession>
<dbReference type="Gene3D" id="3.30.40.10">
    <property type="entry name" value="Zinc/RING finger domain, C3HC4 (zinc finger)"/>
    <property type="match status" value="1"/>
</dbReference>
<evidence type="ECO:0000256" key="7">
    <source>
        <dbReference type="SAM" id="Coils"/>
    </source>
</evidence>
<dbReference type="Pfam" id="PF10607">
    <property type="entry name" value="CTLH"/>
    <property type="match status" value="1"/>
</dbReference>
<protein>
    <submittedName>
        <fullName evidence="10">Uncharacterized protein</fullName>
    </submittedName>
</protein>
<dbReference type="InterPro" id="IPR037683">
    <property type="entry name" value="Rmd5_dRing"/>
</dbReference>
<evidence type="ECO:0000313" key="10">
    <source>
        <dbReference type="EMBL" id="KAH7575510.1"/>
    </source>
</evidence>
<comment type="subcellular location">
    <subcellularLocation>
        <location evidence="1">Cytoplasm</location>
    </subcellularLocation>
</comment>
<evidence type="ECO:0000256" key="1">
    <source>
        <dbReference type="ARBA" id="ARBA00004496"/>
    </source>
</evidence>
<feature type="zinc finger region" description="RING-Gid-type" evidence="6">
    <location>
        <begin position="329"/>
        <end position="372"/>
    </location>
</feature>
<dbReference type="InterPro" id="IPR013144">
    <property type="entry name" value="CRA_dom"/>
</dbReference>
<proteinExistence type="predicted"/>
<keyword evidence="7" id="KW-0175">Coiled coil</keyword>
<dbReference type="SMART" id="SM00757">
    <property type="entry name" value="CRA"/>
    <property type="match status" value="1"/>
</dbReference>
<feature type="domain" description="RING-Gid-type" evidence="9">
    <location>
        <begin position="329"/>
        <end position="372"/>
    </location>
</feature>
<dbReference type="InterPro" id="IPR027370">
    <property type="entry name" value="Znf-RING_euk"/>
</dbReference>
<evidence type="ECO:0000256" key="4">
    <source>
        <dbReference type="ARBA" id="ARBA00022771"/>
    </source>
</evidence>
<dbReference type="Proteomes" id="UP000827721">
    <property type="component" value="Unassembled WGS sequence"/>
</dbReference>
<evidence type="ECO:0000256" key="6">
    <source>
        <dbReference type="PROSITE-ProRule" id="PRU01215"/>
    </source>
</evidence>
<evidence type="ECO:0000259" key="8">
    <source>
        <dbReference type="PROSITE" id="PS50897"/>
    </source>
</evidence>
<dbReference type="InterPro" id="IPR045098">
    <property type="entry name" value="Fyv10_fam"/>
</dbReference>
<keyword evidence="3" id="KW-0479">Metal-binding</keyword>
<dbReference type="InterPro" id="IPR006595">
    <property type="entry name" value="CTLH_C"/>
</dbReference>
<feature type="domain" description="CTLH" evidence="8">
    <location>
        <begin position="148"/>
        <end position="205"/>
    </location>
</feature>
<evidence type="ECO:0000256" key="2">
    <source>
        <dbReference type="ARBA" id="ARBA00022490"/>
    </source>
</evidence>
<dbReference type="CDD" id="cd16652">
    <property type="entry name" value="dRING_Rmd5p-like"/>
    <property type="match status" value="1"/>
</dbReference>
<name>A0ABQ8IFS0_9ROSI</name>
<dbReference type="InterPro" id="IPR013083">
    <property type="entry name" value="Znf_RING/FYVE/PHD"/>
</dbReference>
<dbReference type="InterPro" id="IPR024964">
    <property type="entry name" value="CTLH/CRA"/>
</dbReference>
<dbReference type="PANTHER" id="PTHR12170:SF3">
    <property type="entry name" value="GH10162P"/>
    <property type="match status" value="1"/>
</dbReference>